<dbReference type="KEGG" id="ima:PO878_18790"/>
<dbReference type="Proteomes" id="UP001216390">
    <property type="component" value="Chromosome"/>
</dbReference>
<dbReference type="AlphaFoldDB" id="A0AAF0BVN3"/>
<gene>
    <name evidence="1" type="ORF">PO878_18790</name>
</gene>
<keyword evidence="2" id="KW-1185">Reference proteome</keyword>
<dbReference type="Pfam" id="PF12900">
    <property type="entry name" value="Pyridox_ox_2"/>
    <property type="match status" value="1"/>
</dbReference>
<protein>
    <submittedName>
        <fullName evidence="1">Pyridoxamine 5'-phosphate oxidase family protein</fullName>
    </submittedName>
</protein>
<dbReference type="RefSeq" id="WP_272736072.1">
    <property type="nucleotide sequence ID" value="NZ_CP116942.1"/>
</dbReference>
<dbReference type="Gene3D" id="2.30.110.10">
    <property type="entry name" value="Electron Transport, Fmn-binding Protein, Chain A"/>
    <property type="match status" value="1"/>
</dbReference>
<organism evidence="1 2">
    <name type="scientific">Iamia majanohamensis</name>
    <dbReference type="NCBI Taxonomy" id="467976"/>
    <lineage>
        <taxon>Bacteria</taxon>
        <taxon>Bacillati</taxon>
        <taxon>Actinomycetota</taxon>
        <taxon>Acidimicrobiia</taxon>
        <taxon>Acidimicrobiales</taxon>
        <taxon>Iamiaceae</taxon>
        <taxon>Iamia</taxon>
    </lineage>
</organism>
<sequence length="137" mass="15184">MFPVEQQAPHRLDREECLRLLAVEDVGRLALTQGRAPAIFPVNYALDGEAVVFRTAEGTKLAHGDRAAAAFEIDGLDREERRGWSVVVTGRLEEITDPETLERVHGLGIRPWADGPRGHWMRLLPGIITGRRVGRAG</sequence>
<dbReference type="EMBL" id="CP116942">
    <property type="protein sequence ID" value="WCO66549.1"/>
    <property type="molecule type" value="Genomic_DNA"/>
</dbReference>
<accession>A0AAF0BVN3</accession>
<evidence type="ECO:0000313" key="2">
    <source>
        <dbReference type="Proteomes" id="UP001216390"/>
    </source>
</evidence>
<dbReference type="SUPFAM" id="SSF50475">
    <property type="entry name" value="FMN-binding split barrel"/>
    <property type="match status" value="1"/>
</dbReference>
<dbReference type="InterPro" id="IPR024747">
    <property type="entry name" value="Pyridox_Oxase-rel"/>
</dbReference>
<evidence type="ECO:0000313" key="1">
    <source>
        <dbReference type="EMBL" id="WCO66549.1"/>
    </source>
</evidence>
<proteinExistence type="predicted"/>
<reference evidence="1" key="1">
    <citation type="submission" date="2023-01" db="EMBL/GenBank/DDBJ databases">
        <title>The diversity of Class Acidimicrobiia in South China Sea sediment environments and the proposal of Iamia marina sp. nov., a novel species of the genus Iamia.</title>
        <authorList>
            <person name="He Y."/>
            <person name="Tian X."/>
        </authorList>
    </citation>
    <scope>NUCLEOTIDE SEQUENCE</scope>
    <source>
        <strain evidence="1">DSM 19957</strain>
    </source>
</reference>
<dbReference type="InterPro" id="IPR012349">
    <property type="entry name" value="Split_barrel_FMN-bd"/>
</dbReference>
<name>A0AAF0BVN3_9ACTN</name>